<dbReference type="EMBL" id="UINC01001635">
    <property type="protein sequence ID" value="SUZ85428.1"/>
    <property type="molecule type" value="Genomic_DNA"/>
</dbReference>
<evidence type="ECO:0000313" key="1">
    <source>
        <dbReference type="EMBL" id="SUZ85428.1"/>
    </source>
</evidence>
<name>A0A381R3M2_9ZZZZ</name>
<sequence length="367" mass="41664">MIARVIILIVSFAFAVPFGVAGSKQKPILTDEFDRFLVTPETVIGEKVGKIELIFPSPKKITWSLVQPVPGGDRRNYLREGQLDATEIVVIDASSGLLTLKAHPATYPAHYYAEVRATNEDGFMEQVLIIIALEETPKAENALDIFTQRIETPAVTFWATERVDPAKIEYAANIANALLLKDRQGSGIITEYVKQRQAVMTLFYTFEERNTSISYYMHRRALGIRSQDLEDEEIIPDYLRLGGPEGLRRDASVEEITHLIHRGGIMPAYPEVQARLERATQAAMERDFYRPQDGLPADSYADEYLAYGLDIFYGAHQRRSFNGTPLTPENFKTIDPELFEILSFLFPAREEFFKEMGWESDLKEGIR</sequence>
<protein>
    <submittedName>
        <fullName evidence="1">Uncharacterized protein</fullName>
    </submittedName>
</protein>
<organism evidence="1">
    <name type="scientific">marine metagenome</name>
    <dbReference type="NCBI Taxonomy" id="408172"/>
    <lineage>
        <taxon>unclassified sequences</taxon>
        <taxon>metagenomes</taxon>
        <taxon>ecological metagenomes</taxon>
    </lineage>
</organism>
<reference evidence="1" key="1">
    <citation type="submission" date="2018-05" db="EMBL/GenBank/DDBJ databases">
        <authorList>
            <person name="Lanie J.A."/>
            <person name="Ng W.-L."/>
            <person name="Kazmierczak K.M."/>
            <person name="Andrzejewski T.M."/>
            <person name="Davidsen T.M."/>
            <person name="Wayne K.J."/>
            <person name="Tettelin H."/>
            <person name="Glass J.I."/>
            <person name="Rusch D."/>
            <person name="Podicherti R."/>
            <person name="Tsui H.-C.T."/>
            <person name="Winkler M.E."/>
        </authorList>
    </citation>
    <scope>NUCLEOTIDE SEQUENCE</scope>
</reference>
<accession>A0A381R3M2</accession>
<gene>
    <name evidence="1" type="ORF">METZ01_LOCUS38282</name>
</gene>
<dbReference type="AlphaFoldDB" id="A0A381R3M2"/>
<proteinExistence type="predicted"/>